<reference evidence="3" key="1">
    <citation type="submission" date="2020-06" db="EMBL/GenBank/DDBJ databases">
        <title>Draft genomic sequecing of Geomonas sp. Red745.</title>
        <authorList>
            <person name="Itoh H."/>
            <person name="Xu Z.X."/>
            <person name="Ushijima N."/>
            <person name="Masuda Y."/>
            <person name="Shiratori Y."/>
            <person name="Senoo K."/>
        </authorList>
    </citation>
    <scope>NUCLEOTIDE SEQUENCE [LARGE SCALE GENOMIC DNA]</scope>
    <source>
        <strain evidence="3">Red745</strain>
    </source>
</reference>
<dbReference type="PROSITE" id="PS51257">
    <property type="entry name" value="PROKAR_LIPOPROTEIN"/>
    <property type="match status" value="1"/>
</dbReference>
<feature type="signal peptide" evidence="1">
    <location>
        <begin position="1"/>
        <end position="28"/>
    </location>
</feature>
<keyword evidence="1" id="KW-0732">Signal</keyword>
<evidence type="ECO:0000313" key="2">
    <source>
        <dbReference type="EMBL" id="GFO68195.1"/>
    </source>
</evidence>
<evidence type="ECO:0000256" key="1">
    <source>
        <dbReference type="SAM" id="SignalP"/>
    </source>
</evidence>
<sequence>MKKQVNGGTWTRLALAALVVVSLLSGCAGQDRTVRLDYQPVVGALGGSGEVYAVVSADSAPQEGQVAWILGQLRDADGEVQGKLLTDRNPKEMVAEALIRELEQAGYRVNLATRLPAGAPRGIDFTRIEVKLEGEDHLVKRQVNGSLQVKIAVFKGGTLVKTLTYQGNSSAESMRGDSKVFDETLRGLVTVVARQAVPELVTLLSK</sequence>
<keyword evidence="3" id="KW-1185">Reference proteome</keyword>
<feature type="chain" id="PRO_5028226165" evidence="1">
    <location>
        <begin position="29"/>
        <end position="206"/>
    </location>
</feature>
<dbReference type="EMBL" id="BLXZ01000003">
    <property type="protein sequence ID" value="GFO68195.1"/>
    <property type="molecule type" value="Genomic_DNA"/>
</dbReference>
<organism evidence="2 3">
    <name type="scientific">Geomonas limicola</name>
    <dbReference type="NCBI Taxonomy" id="2740186"/>
    <lineage>
        <taxon>Bacteria</taxon>
        <taxon>Pseudomonadati</taxon>
        <taxon>Thermodesulfobacteriota</taxon>
        <taxon>Desulfuromonadia</taxon>
        <taxon>Geobacterales</taxon>
        <taxon>Geobacteraceae</taxon>
        <taxon>Geomonas</taxon>
    </lineage>
</organism>
<dbReference type="RefSeq" id="WP_183360715.1">
    <property type="nucleotide sequence ID" value="NZ_BLXZ01000003.1"/>
</dbReference>
<dbReference type="AlphaFoldDB" id="A0A6V8N6I6"/>
<proteinExistence type="predicted"/>
<name>A0A6V8N6I6_9BACT</name>
<keyword evidence="2" id="KW-0449">Lipoprotein</keyword>
<protein>
    <submittedName>
        <fullName evidence="2">Lipoprotein</fullName>
    </submittedName>
</protein>
<comment type="caution">
    <text evidence="2">The sequence shown here is derived from an EMBL/GenBank/DDBJ whole genome shotgun (WGS) entry which is preliminary data.</text>
</comment>
<gene>
    <name evidence="2" type="ORF">GMLC_17740</name>
</gene>
<accession>A0A6V8N6I6</accession>
<evidence type="ECO:0000313" key="3">
    <source>
        <dbReference type="Proteomes" id="UP000587586"/>
    </source>
</evidence>
<dbReference type="Proteomes" id="UP000587586">
    <property type="component" value="Unassembled WGS sequence"/>
</dbReference>